<proteinExistence type="predicted"/>
<gene>
    <name evidence="2" type="ORF">GMC65_01320</name>
</gene>
<dbReference type="Pfam" id="PF07083">
    <property type="entry name" value="DUF1351"/>
    <property type="match status" value="1"/>
</dbReference>
<name>A0A6A8UAW0_STRSL</name>
<dbReference type="AlphaFoldDB" id="A0A6A8UAW0"/>
<sequence>MQELQVNIEQAKVEIVGQEVFEKGIADVVAKYQNYTVTAGTIKDDKKVLAELRKLTKQISDERIKIKNELSKPATDFEKYIKETEKPLKNIINQIANDVKEFENHQKALRLDTVKSYLANKASDYMIDPRIFDEKATEYIKNGDFMADGVTLKKATMKALDDMVTFEYQKQEELKKATQSISGLCSEYGMTDQPYIRMLQNLTLAEVLDQIRSDHAFELQKQEAERQRQEQEALRQAELQNQKEKIAETKPTALVVDSETGEIIENTPITEEANTPEPKRYRQKMTLEVYFEDSDDKDRFKRLLSENGWEYKQNYTVSGYQNIASVSEEELKTHLS</sequence>
<dbReference type="InterPro" id="IPR009785">
    <property type="entry name" value="Prophage_Lj928_Orf309"/>
</dbReference>
<evidence type="ECO:0000313" key="3">
    <source>
        <dbReference type="Proteomes" id="UP000439678"/>
    </source>
</evidence>
<evidence type="ECO:0000313" key="2">
    <source>
        <dbReference type="EMBL" id="MTR27021.1"/>
    </source>
</evidence>
<keyword evidence="1" id="KW-0175">Coiled coil</keyword>
<dbReference type="Proteomes" id="UP000439678">
    <property type="component" value="Unassembled WGS sequence"/>
</dbReference>
<organism evidence="2 3">
    <name type="scientific">Streptococcus salivarius</name>
    <dbReference type="NCBI Taxonomy" id="1304"/>
    <lineage>
        <taxon>Bacteria</taxon>
        <taxon>Bacillati</taxon>
        <taxon>Bacillota</taxon>
        <taxon>Bacilli</taxon>
        <taxon>Lactobacillales</taxon>
        <taxon>Streptococcaceae</taxon>
        <taxon>Streptococcus</taxon>
    </lineage>
</organism>
<dbReference type="RefSeq" id="WP_155124319.1">
    <property type="nucleotide sequence ID" value="NZ_WMYN01000001.1"/>
</dbReference>
<protein>
    <submittedName>
        <fullName evidence="2">DUF1351 domain-containing protein</fullName>
    </submittedName>
</protein>
<reference evidence="2 3" key="1">
    <citation type="journal article" date="2019" name="Nat. Med.">
        <title>A library of human gut bacterial isolates paired with longitudinal multiomics data enables mechanistic microbiome research.</title>
        <authorList>
            <person name="Poyet M."/>
            <person name="Groussin M."/>
            <person name="Gibbons S.M."/>
            <person name="Avila-Pacheco J."/>
            <person name="Jiang X."/>
            <person name="Kearney S.M."/>
            <person name="Perrotta A.R."/>
            <person name="Berdy B."/>
            <person name="Zhao S."/>
            <person name="Lieberman T.D."/>
            <person name="Swanson P.K."/>
            <person name="Smith M."/>
            <person name="Roesemann S."/>
            <person name="Alexander J.E."/>
            <person name="Rich S.A."/>
            <person name="Livny J."/>
            <person name="Vlamakis H."/>
            <person name="Clish C."/>
            <person name="Bullock K."/>
            <person name="Deik A."/>
            <person name="Scott J."/>
            <person name="Pierce K.A."/>
            <person name="Xavier R.J."/>
            <person name="Alm E.J."/>
        </authorList>
    </citation>
    <scope>NUCLEOTIDE SEQUENCE [LARGE SCALE GENOMIC DNA]</scope>
    <source>
        <strain evidence="2 3">BIOML-A4</strain>
    </source>
</reference>
<dbReference type="EMBL" id="WMYO01000001">
    <property type="protein sequence ID" value="MTR27021.1"/>
    <property type="molecule type" value="Genomic_DNA"/>
</dbReference>
<comment type="caution">
    <text evidence="2">The sequence shown here is derived from an EMBL/GenBank/DDBJ whole genome shotgun (WGS) entry which is preliminary data.</text>
</comment>
<evidence type="ECO:0000256" key="1">
    <source>
        <dbReference type="SAM" id="Coils"/>
    </source>
</evidence>
<feature type="coiled-coil region" evidence="1">
    <location>
        <begin position="212"/>
        <end position="241"/>
    </location>
</feature>
<accession>A0A6A8UAW0</accession>